<evidence type="ECO:0000313" key="7">
    <source>
        <dbReference type="Ensembl" id="ENSSFOP00015020365.2"/>
    </source>
</evidence>
<proteinExistence type="predicted"/>
<dbReference type="Pfam" id="PF13927">
    <property type="entry name" value="Ig_3"/>
    <property type="match status" value="1"/>
</dbReference>
<keyword evidence="3" id="KW-0677">Repeat</keyword>
<evidence type="ECO:0000259" key="6">
    <source>
        <dbReference type="PROSITE" id="PS50835"/>
    </source>
</evidence>
<dbReference type="SMART" id="SM00408">
    <property type="entry name" value="IGc2"/>
    <property type="match status" value="1"/>
</dbReference>
<dbReference type="SUPFAM" id="SSF48726">
    <property type="entry name" value="Immunoglobulin"/>
    <property type="match status" value="1"/>
</dbReference>
<evidence type="ECO:0000313" key="8">
    <source>
        <dbReference type="Proteomes" id="UP000694397"/>
    </source>
</evidence>
<dbReference type="InterPro" id="IPR003598">
    <property type="entry name" value="Ig_sub2"/>
</dbReference>
<sequence>MCWLCYCCSITTFSHRTVLCNNPDMFDIPNGIPTDTVRLRVEKTAVRRIPARAFSYLPDLFYLRVSYSAVGAIDLAALAGLEALRDLRLDGNLLTSFPWEALQAAPRLHTLSLRNNRLVNVPAEAARCLHNLTYLDISSNKLTTLPSELVDIWLPFSGATRALRSTQKVVLGLQDNPWFCDCRISKLIDLSRITATSLVLLDHYLICSGPENLAGLPFQLAELAQCLKPSVVTSTAQIISPLGSNVLLRCDATGYPTPTLTWTRSEGSPINTTVIQETPGDGIRWSIMSLNGVLYRDAGEYFCRAKNVAGMSEASITLIVVGVITTTVAQQQLAKVAGLEAGVGSQAWAEYTLVTSPTTITSTTTIMSVDVLWTTRKEPVLLRGQQRGPSDVELLHKVHQGGTDQKSPIERNKKAGNSQKATIKNIQVVEETSNSALLLWSTDGLKRAVPLAVVYFPYAEKEKQTITTEVGVEKLTLEGLKPETKYIACLVTDSQSRKNQCIMFSTLKASIVERPWWVFAVAASIAGSLLLPLVTLLCKSMPVLCSRGGGPKEDDLSGDTYMSFETLSLKQRTLGSQVGELWTRRQTLESERMLLCSRSSSDSQMTFKSNSIGSEYAC</sequence>
<keyword evidence="8" id="KW-1185">Reference proteome</keyword>
<dbReference type="OrthoDB" id="8707682at2759"/>
<dbReference type="InterPro" id="IPR050467">
    <property type="entry name" value="LRFN"/>
</dbReference>
<feature type="transmembrane region" description="Helical" evidence="5">
    <location>
        <begin position="516"/>
        <end position="538"/>
    </location>
</feature>
<keyword evidence="4" id="KW-1015">Disulfide bond</keyword>
<dbReference type="FunFam" id="2.60.40.10:FF:000744">
    <property type="entry name" value="Leucine rich repeat, Ig-like and transmembrane domains 1"/>
    <property type="match status" value="1"/>
</dbReference>
<dbReference type="SMART" id="SM00369">
    <property type="entry name" value="LRR_TYP"/>
    <property type="match status" value="3"/>
</dbReference>
<accession>A0A8C9RU82</accession>
<reference evidence="7" key="3">
    <citation type="submission" date="2025-09" db="UniProtKB">
        <authorList>
            <consortium name="Ensembl"/>
        </authorList>
    </citation>
    <scope>IDENTIFICATION</scope>
</reference>
<name>A0A8C9RU82_SCLFO</name>
<evidence type="ECO:0000256" key="3">
    <source>
        <dbReference type="ARBA" id="ARBA00022737"/>
    </source>
</evidence>
<keyword evidence="2" id="KW-0732">Signal</keyword>
<dbReference type="InterPro" id="IPR036179">
    <property type="entry name" value="Ig-like_dom_sf"/>
</dbReference>
<dbReference type="InterPro" id="IPR007110">
    <property type="entry name" value="Ig-like_dom"/>
</dbReference>
<dbReference type="InterPro" id="IPR001611">
    <property type="entry name" value="Leu-rich_rpt"/>
</dbReference>
<evidence type="ECO:0000256" key="4">
    <source>
        <dbReference type="ARBA" id="ARBA00023157"/>
    </source>
</evidence>
<dbReference type="SUPFAM" id="SSF52058">
    <property type="entry name" value="L domain-like"/>
    <property type="match status" value="1"/>
</dbReference>
<feature type="domain" description="Ig-like" evidence="6">
    <location>
        <begin position="229"/>
        <end position="317"/>
    </location>
</feature>
<dbReference type="Gene3D" id="2.60.40.10">
    <property type="entry name" value="Immunoglobulins"/>
    <property type="match status" value="1"/>
</dbReference>
<dbReference type="Ensembl" id="ENSSFOT00015020597.2">
    <property type="protein sequence ID" value="ENSSFOP00015020365.2"/>
    <property type="gene ID" value="ENSSFOG00015013097.2"/>
</dbReference>
<dbReference type="PANTHER" id="PTHR45842">
    <property type="entry name" value="SYNAPTIC ADHESION-LIKE MOLECULE SALM"/>
    <property type="match status" value="1"/>
</dbReference>
<dbReference type="SMART" id="SM00409">
    <property type="entry name" value="IG"/>
    <property type="match status" value="1"/>
</dbReference>
<dbReference type="InterPro" id="IPR013783">
    <property type="entry name" value="Ig-like_fold"/>
</dbReference>
<evidence type="ECO:0000256" key="5">
    <source>
        <dbReference type="SAM" id="Phobius"/>
    </source>
</evidence>
<keyword evidence="1" id="KW-0433">Leucine-rich repeat</keyword>
<dbReference type="InterPro" id="IPR032675">
    <property type="entry name" value="LRR_dom_sf"/>
</dbReference>
<dbReference type="PANTHER" id="PTHR45842:SF8">
    <property type="entry name" value="LEUCINE-RICH REPEAT, IMMUNOGLOBULIN-LIKE DOMAIN AND TRANSMEMBRANE DOMAIN-CONTAINING PROTEIN 3"/>
    <property type="match status" value="1"/>
</dbReference>
<dbReference type="GeneTree" id="ENSGT00940000156627"/>
<dbReference type="Proteomes" id="UP000694397">
    <property type="component" value="Chromosome 8"/>
</dbReference>
<keyword evidence="5" id="KW-1133">Transmembrane helix</keyword>
<evidence type="ECO:0000256" key="1">
    <source>
        <dbReference type="ARBA" id="ARBA00022614"/>
    </source>
</evidence>
<gene>
    <name evidence="7" type="primary">LRIT3</name>
    <name evidence="7" type="synonym">lrit3b</name>
</gene>
<keyword evidence="5" id="KW-0812">Transmembrane</keyword>
<dbReference type="Pfam" id="PF13855">
    <property type="entry name" value="LRR_8"/>
    <property type="match status" value="2"/>
</dbReference>
<protein>
    <submittedName>
        <fullName evidence="7">Leucine-rich repeat, immunoglobulin-like and transmembrane domains 3b</fullName>
    </submittedName>
</protein>
<organism evidence="7 8">
    <name type="scientific">Scleropages formosus</name>
    <name type="common">Asian bonytongue</name>
    <name type="synonym">Osteoglossum formosum</name>
    <dbReference type="NCBI Taxonomy" id="113540"/>
    <lineage>
        <taxon>Eukaryota</taxon>
        <taxon>Metazoa</taxon>
        <taxon>Chordata</taxon>
        <taxon>Craniata</taxon>
        <taxon>Vertebrata</taxon>
        <taxon>Euteleostomi</taxon>
        <taxon>Actinopterygii</taxon>
        <taxon>Neopterygii</taxon>
        <taxon>Teleostei</taxon>
        <taxon>Osteoglossocephala</taxon>
        <taxon>Osteoglossomorpha</taxon>
        <taxon>Osteoglossiformes</taxon>
        <taxon>Osteoglossidae</taxon>
        <taxon>Scleropages</taxon>
    </lineage>
</organism>
<dbReference type="InterPro" id="IPR003591">
    <property type="entry name" value="Leu-rich_rpt_typical-subtyp"/>
</dbReference>
<keyword evidence="5" id="KW-0472">Membrane</keyword>
<dbReference type="PROSITE" id="PS50835">
    <property type="entry name" value="IG_LIKE"/>
    <property type="match status" value="1"/>
</dbReference>
<evidence type="ECO:0000256" key="2">
    <source>
        <dbReference type="ARBA" id="ARBA00022729"/>
    </source>
</evidence>
<reference evidence="7" key="2">
    <citation type="submission" date="2025-08" db="UniProtKB">
        <authorList>
            <consortium name="Ensembl"/>
        </authorList>
    </citation>
    <scope>IDENTIFICATION</scope>
</reference>
<dbReference type="PROSITE" id="PS51450">
    <property type="entry name" value="LRR"/>
    <property type="match status" value="1"/>
</dbReference>
<dbReference type="InterPro" id="IPR003599">
    <property type="entry name" value="Ig_sub"/>
</dbReference>
<dbReference type="AlphaFoldDB" id="A0A8C9RU82"/>
<dbReference type="Gene3D" id="3.80.10.10">
    <property type="entry name" value="Ribonuclease Inhibitor"/>
    <property type="match status" value="1"/>
</dbReference>
<reference evidence="7 8" key="1">
    <citation type="submission" date="2019-04" db="EMBL/GenBank/DDBJ databases">
        <authorList>
            <consortium name="Wellcome Sanger Institute Data Sharing"/>
        </authorList>
    </citation>
    <scope>NUCLEOTIDE SEQUENCE [LARGE SCALE GENOMIC DNA]</scope>
</reference>